<accession>A0A7Y9JMK4</accession>
<feature type="domain" description="SsuA/THI5-like" evidence="5">
    <location>
        <begin position="53"/>
        <end position="269"/>
    </location>
</feature>
<protein>
    <submittedName>
        <fullName evidence="6">NitT/TauT family transport system substrate-binding protein</fullName>
    </submittedName>
</protein>
<dbReference type="SUPFAM" id="SSF53850">
    <property type="entry name" value="Periplasmic binding protein-like II"/>
    <property type="match status" value="1"/>
</dbReference>
<dbReference type="AlphaFoldDB" id="A0A7Y9JMK4"/>
<reference evidence="6 7" key="1">
    <citation type="submission" date="2020-07" db="EMBL/GenBank/DDBJ databases">
        <title>Sequencing the genomes of 1000 actinobacteria strains.</title>
        <authorList>
            <person name="Klenk H.-P."/>
        </authorList>
    </citation>
    <scope>NUCLEOTIDE SEQUENCE [LARGE SCALE GENOMIC DNA]</scope>
    <source>
        <strain evidence="6 7">DSM 22185</strain>
    </source>
</reference>
<organism evidence="6 7">
    <name type="scientific">Microbacterium pseudoresistens</name>
    <dbReference type="NCBI Taxonomy" id="640634"/>
    <lineage>
        <taxon>Bacteria</taxon>
        <taxon>Bacillati</taxon>
        <taxon>Actinomycetota</taxon>
        <taxon>Actinomycetes</taxon>
        <taxon>Micrococcales</taxon>
        <taxon>Microbacteriaceae</taxon>
        <taxon>Microbacterium</taxon>
    </lineage>
</organism>
<dbReference type="PROSITE" id="PS51257">
    <property type="entry name" value="PROKAR_LIPOPROTEIN"/>
    <property type="match status" value="1"/>
</dbReference>
<evidence type="ECO:0000256" key="4">
    <source>
        <dbReference type="SAM" id="SignalP"/>
    </source>
</evidence>
<dbReference type="Pfam" id="PF09084">
    <property type="entry name" value="NMT1"/>
    <property type="match status" value="1"/>
</dbReference>
<dbReference type="PANTHER" id="PTHR30024">
    <property type="entry name" value="ALIPHATIC SULFONATES-BINDING PROTEIN-RELATED"/>
    <property type="match status" value="1"/>
</dbReference>
<dbReference type="PANTHER" id="PTHR30024:SF47">
    <property type="entry name" value="TAURINE-BINDING PERIPLASMIC PROTEIN"/>
    <property type="match status" value="1"/>
</dbReference>
<sequence>MMKKLLTGSVALVLAVALAGCGANIEDTGNEPDDAGSGLTHIAVGDIKIASQTDAYAAQKLGFFEDHGLDVEFTYAANGQDILTAISSGSLNLGLAIPGTAMTANASGFDFVGVVQDQIAHEEGPDSGGLIVRTDSGISSLADLEGRSLAVNATGANQVYVSIVKTLEDAGVDVSKVQFQEIPFPQMPSVLEQGQVDAVAVVDPFTTMMLSDSAYTDLAWYYVEALPGMPLSTYWGTREWVESHPDEVSAFNAAMTEAVEYLRANPDEARDLIAEFTGLDRALLDNMPDIQWSTEVSVETWEKLIDIYVQAGLLPEAVEVTDLLTAAALD</sequence>
<dbReference type="InterPro" id="IPR015168">
    <property type="entry name" value="SsuA/THI5"/>
</dbReference>
<comment type="caution">
    <text evidence="6">The sequence shown here is derived from an EMBL/GenBank/DDBJ whole genome shotgun (WGS) entry which is preliminary data.</text>
</comment>
<gene>
    <name evidence="6" type="ORF">BKA02_001932</name>
</gene>
<evidence type="ECO:0000313" key="7">
    <source>
        <dbReference type="Proteomes" id="UP000552045"/>
    </source>
</evidence>
<proteinExistence type="inferred from homology"/>
<dbReference type="GO" id="GO:0042597">
    <property type="term" value="C:periplasmic space"/>
    <property type="evidence" value="ECO:0007669"/>
    <property type="project" value="UniProtKB-SubCell"/>
</dbReference>
<feature type="signal peptide" evidence="4">
    <location>
        <begin position="1"/>
        <end position="19"/>
    </location>
</feature>
<comment type="subcellular location">
    <subcellularLocation>
        <location evidence="1">Periplasm</location>
    </subcellularLocation>
</comment>
<comment type="similarity">
    <text evidence="2">Belongs to the bacterial solute-binding protein SsuA/TauA family.</text>
</comment>
<keyword evidence="3 4" id="KW-0732">Signal</keyword>
<dbReference type="RefSeq" id="WP_179433557.1">
    <property type="nucleotide sequence ID" value="NZ_JACCBH010000001.1"/>
</dbReference>
<evidence type="ECO:0000256" key="1">
    <source>
        <dbReference type="ARBA" id="ARBA00004418"/>
    </source>
</evidence>
<keyword evidence="7" id="KW-1185">Reference proteome</keyword>
<evidence type="ECO:0000313" key="6">
    <source>
        <dbReference type="EMBL" id="NYD54877.1"/>
    </source>
</evidence>
<evidence type="ECO:0000256" key="2">
    <source>
        <dbReference type="ARBA" id="ARBA00010742"/>
    </source>
</evidence>
<dbReference type="Gene3D" id="3.40.190.10">
    <property type="entry name" value="Periplasmic binding protein-like II"/>
    <property type="match status" value="2"/>
</dbReference>
<dbReference type="EMBL" id="JACCBH010000001">
    <property type="protein sequence ID" value="NYD54877.1"/>
    <property type="molecule type" value="Genomic_DNA"/>
</dbReference>
<feature type="chain" id="PRO_5039386767" evidence="4">
    <location>
        <begin position="20"/>
        <end position="330"/>
    </location>
</feature>
<evidence type="ECO:0000259" key="5">
    <source>
        <dbReference type="Pfam" id="PF09084"/>
    </source>
</evidence>
<dbReference type="Proteomes" id="UP000552045">
    <property type="component" value="Unassembled WGS sequence"/>
</dbReference>
<name>A0A7Y9JMK4_9MICO</name>
<evidence type="ECO:0000256" key="3">
    <source>
        <dbReference type="ARBA" id="ARBA00022729"/>
    </source>
</evidence>